<keyword evidence="2" id="KW-1133">Transmembrane helix</keyword>
<evidence type="ECO:0000256" key="1">
    <source>
        <dbReference type="SAM" id="MobiDB-lite"/>
    </source>
</evidence>
<proteinExistence type="predicted"/>
<keyword evidence="2" id="KW-0472">Membrane</keyword>
<gene>
    <name evidence="3" type="ORF">EUGRSUZ_H04062</name>
</gene>
<sequence length="112" mass="13081">MRRPDFSRLQFAHATPYFSLFQILHILYGLSHLLSVSSLFSHIRISRYSKYPLGQKFSYPEFYPTYQTQSYGEEMTNDDIFSSSNMKSPSASSTSEKLDKENTTERYVQHTS</sequence>
<name>A0A059B5B7_EUCGR</name>
<reference evidence="3" key="1">
    <citation type="submission" date="2013-07" db="EMBL/GenBank/DDBJ databases">
        <title>The genome of Eucalyptus grandis.</title>
        <authorList>
            <person name="Schmutz J."/>
            <person name="Hayes R."/>
            <person name="Myburg A."/>
            <person name="Tuskan G."/>
            <person name="Grattapaglia D."/>
            <person name="Rokhsar D.S."/>
        </authorList>
    </citation>
    <scope>NUCLEOTIDE SEQUENCE</scope>
    <source>
        <tissue evidence="3">Leaf extractions</tissue>
    </source>
</reference>
<evidence type="ECO:0000256" key="2">
    <source>
        <dbReference type="SAM" id="Phobius"/>
    </source>
</evidence>
<feature type="compositionally biased region" description="Low complexity" evidence="1">
    <location>
        <begin position="82"/>
        <end position="95"/>
    </location>
</feature>
<dbReference type="InParanoid" id="A0A059B5B7"/>
<feature type="transmembrane region" description="Helical" evidence="2">
    <location>
        <begin position="20"/>
        <end position="40"/>
    </location>
</feature>
<protein>
    <submittedName>
        <fullName evidence="3">Uncharacterized protein</fullName>
    </submittedName>
</protein>
<accession>A0A059B5B7</accession>
<dbReference type="EMBL" id="KK198760">
    <property type="protein sequence ID" value="KCW61313.1"/>
    <property type="molecule type" value="Genomic_DNA"/>
</dbReference>
<dbReference type="AlphaFoldDB" id="A0A059B5B7"/>
<organism evidence="3">
    <name type="scientific">Eucalyptus grandis</name>
    <name type="common">Flooded gum</name>
    <dbReference type="NCBI Taxonomy" id="71139"/>
    <lineage>
        <taxon>Eukaryota</taxon>
        <taxon>Viridiplantae</taxon>
        <taxon>Streptophyta</taxon>
        <taxon>Embryophyta</taxon>
        <taxon>Tracheophyta</taxon>
        <taxon>Spermatophyta</taxon>
        <taxon>Magnoliopsida</taxon>
        <taxon>eudicotyledons</taxon>
        <taxon>Gunneridae</taxon>
        <taxon>Pentapetalae</taxon>
        <taxon>rosids</taxon>
        <taxon>malvids</taxon>
        <taxon>Myrtales</taxon>
        <taxon>Myrtaceae</taxon>
        <taxon>Myrtoideae</taxon>
        <taxon>Eucalypteae</taxon>
        <taxon>Eucalyptus</taxon>
    </lineage>
</organism>
<feature type="compositionally biased region" description="Basic and acidic residues" evidence="1">
    <location>
        <begin position="96"/>
        <end position="112"/>
    </location>
</feature>
<feature type="region of interest" description="Disordered" evidence="1">
    <location>
        <begin position="77"/>
        <end position="112"/>
    </location>
</feature>
<evidence type="ECO:0000313" key="3">
    <source>
        <dbReference type="EMBL" id="KCW61313.1"/>
    </source>
</evidence>
<keyword evidence="2" id="KW-0812">Transmembrane</keyword>
<dbReference type="Gramene" id="KCW61313">
    <property type="protein sequence ID" value="KCW61313"/>
    <property type="gene ID" value="EUGRSUZ_H04062"/>
</dbReference>